<accession>A0A2I1RA82</accession>
<feature type="transmembrane region" description="Helical" evidence="7">
    <location>
        <begin position="318"/>
        <end position="337"/>
    </location>
</feature>
<evidence type="ECO:0000313" key="10">
    <source>
        <dbReference type="Proteomes" id="UP000234662"/>
    </source>
</evidence>
<feature type="transmembrane region" description="Helical" evidence="7">
    <location>
        <begin position="182"/>
        <end position="203"/>
    </location>
</feature>
<feature type="domain" description="Major facilitator superfamily (MFS) profile" evidence="8">
    <location>
        <begin position="29"/>
        <end position="514"/>
    </location>
</feature>
<feature type="transmembrane region" description="Helical" evidence="7">
    <location>
        <begin position="246"/>
        <end position="263"/>
    </location>
</feature>
<feature type="transmembrane region" description="Helical" evidence="7">
    <location>
        <begin position="215"/>
        <end position="234"/>
    </location>
</feature>
<protein>
    <submittedName>
        <fullName evidence="9">MFS transporter</fullName>
    </submittedName>
</protein>
<evidence type="ECO:0000256" key="6">
    <source>
        <dbReference type="ARBA" id="ARBA00023136"/>
    </source>
</evidence>
<feature type="transmembrane region" description="Helical" evidence="7">
    <location>
        <begin position="349"/>
        <end position="368"/>
    </location>
</feature>
<feature type="transmembrane region" description="Helical" evidence="7">
    <location>
        <begin position="66"/>
        <end position="83"/>
    </location>
</feature>
<dbReference type="Proteomes" id="UP000234662">
    <property type="component" value="Unassembled WGS sequence"/>
</dbReference>
<name>A0A2I1RA82_9ACTN</name>
<dbReference type="PRINTS" id="PR01036">
    <property type="entry name" value="TCRTETB"/>
</dbReference>
<evidence type="ECO:0000256" key="3">
    <source>
        <dbReference type="ARBA" id="ARBA00022475"/>
    </source>
</evidence>
<feature type="transmembrane region" description="Helical" evidence="7">
    <location>
        <begin position="284"/>
        <end position="306"/>
    </location>
</feature>
<keyword evidence="4 7" id="KW-0812">Transmembrane</keyword>
<dbReference type="AlphaFoldDB" id="A0A2I1RA82"/>
<dbReference type="Pfam" id="PF07690">
    <property type="entry name" value="MFS_1"/>
    <property type="match status" value="1"/>
</dbReference>
<keyword evidence="6 7" id="KW-0472">Membrane</keyword>
<reference evidence="9 10" key="1">
    <citation type="submission" date="2017-12" db="EMBL/GenBank/DDBJ databases">
        <title>Phylogenetic diversity of female urinary microbiome.</title>
        <authorList>
            <person name="Thomas-White K."/>
            <person name="Wolfe A.J."/>
        </authorList>
    </citation>
    <scope>NUCLEOTIDE SEQUENCE [LARGE SCALE GENOMIC DNA]</scope>
    <source>
        <strain evidence="9 10">UMB0777</strain>
    </source>
</reference>
<feature type="transmembrane region" description="Helical" evidence="7">
    <location>
        <begin position="119"/>
        <end position="141"/>
    </location>
</feature>
<feature type="transmembrane region" description="Helical" evidence="7">
    <location>
        <begin position="420"/>
        <end position="437"/>
    </location>
</feature>
<keyword evidence="3" id="KW-1003">Cell membrane</keyword>
<dbReference type="CDD" id="cd17321">
    <property type="entry name" value="MFS_MMR_MDR_like"/>
    <property type="match status" value="1"/>
</dbReference>
<feature type="transmembrane region" description="Helical" evidence="7">
    <location>
        <begin position="27"/>
        <end position="46"/>
    </location>
</feature>
<evidence type="ECO:0000313" key="9">
    <source>
        <dbReference type="EMBL" id="PKZ66052.1"/>
    </source>
</evidence>
<dbReference type="GO" id="GO:0022857">
    <property type="term" value="F:transmembrane transporter activity"/>
    <property type="evidence" value="ECO:0007669"/>
    <property type="project" value="InterPro"/>
</dbReference>
<evidence type="ECO:0000256" key="1">
    <source>
        <dbReference type="ARBA" id="ARBA00004651"/>
    </source>
</evidence>
<evidence type="ECO:0000256" key="5">
    <source>
        <dbReference type="ARBA" id="ARBA00022989"/>
    </source>
</evidence>
<dbReference type="InterPro" id="IPR036259">
    <property type="entry name" value="MFS_trans_sf"/>
</dbReference>
<sequence>MTQHSSKTTSSPGMPGAGQDLSYRRRWASAAVLSASLLVITVDLTILNVALPDLAADLRPTADQQLWIIDAYSLVLAGLLLSMSSLADRWGRKRMLVTGFAVFGGASALVLLADSPGAVIAVRVLLGVGGAMIMPTTLSLLRSIFTDPAERATALGLWAAVSGLGAAIGPIVGGVLLEYFSWRAAFLVNVPLMAVAIVAALLILPESRHPQPGRWDAVGALMSIVGMVALVWAIKRFAKEESLLAPAAWLALLGAILVLTLFVRRCLRRTEPLLDVSLFRSRPFSAGVLAALGSMFGLAAALLLLAQWLQLVEGHSPIAAGIRLLPVAGAAIVSSMIAAPLSRLIGARAVVAGGIGIAGVGMALMSLGSDGLGYGTVAVAQVLVGFGIGSLAIASAMIMAGTPDAKAGNAAALEETAYDLGNVLGVAILGSVASILYRSTLTAEPIPGVPDEVTDAAAESLGAAMGLAEAAGAPGLAERAATAFTDAMQETSLIGGLTLVAVAAAVFVLVPRGTDVTAAQH</sequence>
<dbReference type="PROSITE" id="PS50850">
    <property type="entry name" value="MFS"/>
    <property type="match status" value="1"/>
</dbReference>
<dbReference type="InterPro" id="IPR020846">
    <property type="entry name" value="MFS_dom"/>
</dbReference>
<dbReference type="GO" id="GO:0005886">
    <property type="term" value="C:plasma membrane"/>
    <property type="evidence" value="ECO:0007669"/>
    <property type="project" value="UniProtKB-SubCell"/>
</dbReference>
<evidence type="ECO:0000256" key="7">
    <source>
        <dbReference type="SAM" id="Phobius"/>
    </source>
</evidence>
<feature type="transmembrane region" description="Helical" evidence="7">
    <location>
        <begin position="95"/>
        <end position="113"/>
    </location>
</feature>
<feature type="transmembrane region" description="Helical" evidence="7">
    <location>
        <begin position="374"/>
        <end position="399"/>
    </location>
</feature>
<organism evidence="9 10">
    <name type="scientific">Gordonia terrae</name>
    <dbReference type="NCBI Taxonomy" id="2055"/>
    <lineage>
        <taxon>Bacteria</taxon>
        <taxon>Bacillati</taxon>
        <taxon>Actinomycetota</taxon>
        <taxon>Actinomycetes</taxon>
        <taxon>Mycobacteriales</taxon>
        <taxon>Gordoniaceae</taxon>
        <taxon>Gordonia</taxon>
    </lineage>
</organism>
<keyword evidence="5 7" id="KW-1133">Transmembrane helix</keyword>
<evidence type="ECO:0000259" key="8">
    <source>
        <dbReference type="PROSITE" id="PS50850"/>
    </source>
</evidence>
<dbReference type="SUPFAM" id="SSF103473">
    <property type="entry name" value="MFS general substrate transporter"/>
    <property type="match status" value="1"/>
</dbReference>
<dbReference type="PANTHER" id="PTHR42718:SF47">
    <property type="entry name" value="METHYL VIOLOGEN RESISTANCE PROTEIN SMVA"/>
    <property type="match status" value="1"/>
</dbReference>
<dbReference type="STRING" id="2055.BCM27_21180"/>
<dbReference type="EMBL" id="PKJC01000004">
    <property type="protein sequence ID" value="PKZ66052.1"/>
    <property type="molecule type" value="Genomic_DNA"/>
</dbReference>
<comment type="subcellular location">
    <subcellularLocation>
        <location evidence="1">Cell membrane</location>
        <topology evidence="1">Multi-pass membrane protein</topology>
    </subcellularLocation>
</comment>
<dbReference type="InterPro" id="IPR011701">
    <property type="entry name" value="MFS"/>
</dbReference>
<dbReference type="PANTHER" id="PTHR42718">
    <property type="entry name" value="MAJOR FACILITATOR SUPERFAMILY MULTIDRUG TRANSPORTER MFSC"/>
    <property type="match status" value="1"/>
</dbReference>
<proteinExistence type="predicted"/>
<evidence type="ECO:0000256" key="4">
    <source>
        <dbReference type="ARBA" id="ARBA00022692"/>
    </source>
</evidence>
<comment type="caution">
    <text evidence="9">The sequence shown here is derived from an EMBL/GenBank/DDBJ whole genome shotgun (WGS) entry which is preliminary data.</text>
</comment>
<dbReference type="Gene3D" id="1.20.1250.20">
    <property type="entry name" value="MFS general substrate transporter like domains"/>
    <property type="match status" value="1"/>
</dbReference>
<feature type="transmembrane region" description="Helical" evidence="7">
    <location>
        <begin position="153"/>
        <end position="176"/>
    </location>
</feature>
<gene>
    <name evidence="9" type="ORF">CYJ73_07870</name>
</gene>
<feature type="transmembrane region" description="Helical" evidence="7">
    <location>
        <begin position="492"/>
        <end position="510"/>
    </location>
</feature>
<dbReference type="RefSeq" id="WP_101819696.1">
    <property type="nucleotide sequence ID" value="NZ_PKJC01000004.1"/>
</dbReference>
<evidence type="ECO:0000256" key="2">
    <source>
        <dbReference type="ARBA" id="ARBA00022448"/>
    </source>
</evidence>
<keyword evidence="2" id="KW-0813">Transport</keyword>